<evidence type="ECO:0000313" key="3">
    <source>
        <dbReference type="EMBL" id="CAG5081419.1"/>
    </source>
</evidence>
<proteinExistence type="predicted"/>
<evidence type="ECO:0000256" key="1">
    <source>
        <dbReference type="SAM" id="MobiDB-lite"/>
    </source>
</evidence>
<feature type="signal peptide" evidence="2">
    <location>
        <begin position="1"/>
        <end position="19"/>
    </location>
</feature>
<name>A0ABN7RRB4_OIKDI</name>
<accession>A0ABN7RRB4</accession>
<protein>
    <submittedName>
        <fullName evidence="3">Oidioi.mRNA.OKI2018_I69.PAR.g9873.t1.cds</fullName>
    </submittedName>
</protein>
<keyword evidence="4" id="KW-1185">Reference proteome</keyword>
<keyword evidence="2" id="KW-0732">Signal</keyword>
<dbReference type="EMBL" id="OU015568">
    <property type="protein sequence ID" value="CAG5081419.1"/>
    <property type="molecule type" value="Genomic_DNA"/>
</dbReference>
<feature type="compositionally biased region" description="Polar residues" evidence="1">
    <location>
        <begin position="39"/>
        <end position="53"/>
    </location>
</feature>
<sequence>MKIASSLLSSLVVTVASQGAIFFAPDSPDVRARAPSSGGFPSQNRPTMQQRPTQRPFGQRPVGQRPVSQTQNRPPVQNRPQQQNRPTTRPTPRPTTRATTKKTTTTEEPTTTTFTTTTTVEDTTLEKIQEVVVDEAGEEGPGEGERMWGNYNNNNYNNQYNQQNYNQPSQNYNQNNNYDAGAGGYAQADPHFMVETLGQPPICFDYDPETLDDLVLFSDPSGLSLVAQMFENEKGHKFIKSVNIRSPEGESITISAENGLETEVKDMEESGEGFVVGDLKIKSNWNGVHEHTRVHIHGGPAFAIISNTIKRNLEVSVEHGQVEEFDKVKGIIGAFMNNNAYVVVPKEDGTASVLIGGEEFAAVEERYHLTPKCWVLDTTDALNILQLV</sequence>
<feature type="compositionally biased region" description="Low complexity" evidence="1">
    <location>
        <begin position="69"/>
        <end position="122"/>
    </location>
</feature>
<dbReference type="Proteomes" id="UP001158576">
    <property type="component" value="Chromosome PAR"/>
</dbReference>
<reference evidence="3 4" key="1">
    <citation type="submission" date="2021-04" db="EMBL/GenBank/DDBJ databases">
        <authorList>
            <person name="Bliznina A."/>
        </authorList>
    </citation>
    <scope>NUCLEOTIDE SEQUENCE [LARGE SCALE GENOMIC DNA]</scope>
</reference>
<organism evidence="3 4">
    <name type="scientific">Oikopleura dioica</name>
    <name type="common">Tunicate</name>
    <dbReference type="NCBI Taxonomy" id="34765"/>
    <lineage>
        <taxon>Eukaryota</taxon>
        <taxon>Metazoa</taxon>
        <taxon>Chordata</taxon>
        <taxon>Tunicata</taxon>
        <taxon>Appendicularia</taxon>
        <taxon>Copelata</taxon>
        <taxon>Oikopleuridae</taxon>
        <taxon>Oikopleura</taxon>
    </lineage>
</organism>
<gene>
    <name evidence="3" type="ORF">OKIOD_LOCUS1431</name>
</gene>
<evidence type="ECO:0000313" key="4">
    <source>
        <dbReference type="Proteomes" id="UP001158576"/>
    </source>
</evidence>
<evidence type="ECO:0000256" key="2">
    <source>
        <dbReference type="SAM" id="SignalP"/>
    </source>
</evidence>
<feature type="region of interest" description="Disordered" evidence="1">
    <location>
        <begin position="26"/>
        <end position="123"/>
    </location>
</feature>
<feature type="chain" id="PRO_5045036537" evidence="2">
    <location>
        <begin position="20"/>
        <end position="388"/>
    </location>
</feature>